<dbReference type="InterPro" id="IPR029039">
    <property type="entry name" value="Flavoprotein-like_sf"/>
</dbReference>
<dbReference type="EMBL" id="JBHSQN010000002">
    <property type="protein sequence ID" value="MFC6010313.1"/>
    <property type="molecule type" value="Genomic_DNA"/>
</dbReference>
<dbReference type="PANTHER" id="PTHR38030">
    <property type="entry name" value="PROTOPORPHYRINOGEN IX DEHYDROGENASE [MENAQUINONE]"/>
    <property type="match status" value="1"/>
</dbReference>
<reference evidence="3" key="1">
    <citation type="journal article" date="2019" name="Int. J. Syst. Evol. Microbiol.">
        <title>The Global Catalogue of Microorganisms (GCM) 10K type strain sequencing project: providing services to taxonomists for standard genome sequencing and annotation.</title>
        <authorList>
            <consortium name="The Broad Institute Genomics Platform"/>
            <consortium name="The Broad Institute Genome Sequencing Center for Infectious Disease"/>
            <person name="Wu L."/>
            <person name="Ma J."/>
        </authorList>
    </citation>
    <scope>NUCLEOTIDE SEQUENCE [LARGE SCALE GENOMIC DNA]</scope>
    <source>
        <strain evidence="3">CCUG 36956</strain>
    </source>
</reference>
<dbReference type="InterPro" id="IPR052200">
    <property type="entry name" value="Protoporphyrinogen_IX_DH"/>
</dbReference>
<evidence type="ECO:0000259" key="1">
    <source>
        <dbReference type="Pfam" id="PF12724"/>
    </source>
</evidence>
<dbReference type="SUPFAM" id="SSF52218">
    <property type="entry name" value="Flavoproteins"/>
    <property type="match status" value="1"/>
</dbReference>
<dbReference type="RefSeq" id="WP_378600050.1">
    <property type="nucleotide sequence ID" value="NZ_JBHSQN010000002.1"/>
</dbReference>
<protein>
    <submittedName>
        <fullName evidence="2">Flavodoxin family protein</fullName>
    </submittedName>
</protein>
<evidence type="ECO:0000313" key="2">
    <source>
        <dbReference type="EMBL" id="MFC6010313.1"/>
    </source>
</evidence>
<accession>A0ABW1JNM3</accession>
<gene>
    <name evidence="2" type="ORF">ACFP3H_04570</name>
</gene>
<dbReference type="InterPro" id="IPR026816">
    <property type="entry name" value="Flavodoxin_dom"/>
</dbReference>
<sequence length="157" mass="17337">MKTLLVCKSVSHGNTRRIADTIGQVLDARVVDPSEIAPTDLTDYNLVGFGSGIYYMNFHPDLRRFIAALPPRPHGKAFHFRTSGTPEPPMLRYATTLSRRLEQKGFQVLDTFDCRGHDTWLPLRLIGGISKGHPDATDISAASAFATALRTRVTTTP</sequence>
<proteinExistence type="predicted"/>
<dbReference type="Proteomes" id="UP001596223">
    <property type="component" value="Unassembled WGS sequence"/>
</dbReference>
<dbReference type="Gene3D" id="3.40.50.360">
    <property type="match status" value="1"/>
</dbReference>
<dbReference type="PANTHER" id="PTHR38030:SF2">
    <property type="entry name" value="PROTOPORPHYRINOGEN IX DEHYDROGENASE [QUINONE]"/>
    <property type="match status" value="1"/>
</dbReference>
<comment type="caution">
    <text evidence="2">The sequence shown here is derived from an EMBL/GenBank/DDBJ whole genome shotgun (WGS) entry which is preliminary data.</text>
</comment>
<feature type="domain" description="Flavodoxin" evidence="1">
    <location>
        <begin position="7"/>
        <end position="68"/>
    </location>
</feature>
<dbReference type="Pfam" id="PF12724">
    <property type="entry name" value="Flavodoxin_5"/>
    <property type="match status" value="1"/>
</dbReference>
<organism evidence="2 3">
    <name type="scientific">Nocardia lasii</name>
    <dbReference type="NCBI Taxonomy" id="1616107"/>
    <lineage>
        <taxon>Bacteria</taxon>
        <taxon>Bacillati</taxon>
        <taxon>Actinomycetota</taxon>
        <taxon>Actinomycetes</taxon>
        <taxon>Mycobacteriales</taxon>
        <taxon>Nocardiaceae</taxon>
        <taxon>Nocardia</taxon>
    </lineage>
</organism>
<name>A0ABW1JNM3_9NOCA</name>
<evidence type="ECO:0000313" key="3">
    <source>
        <dbReference type="Proteomes" id="UP001596223"/>
    </source>
</evidence>
<keyword evidence="3" id="KW-1185">Reference proteome</keyword>